<dbReference type="EC" id="1.1.1.37" evidence="2 6"/>
<dbReference type="GO" id="GO:0030060">
    <property type="term" value="F:L-malate dehydrogenase (NAD+) activity"/>
    <property type="evidence" value="ECO:0007669"/>
    <property type="project" value="UniProtKB-UniRule"/>
</dbReference>
<feature type="binding site" evidence="6 8">
    <location>
        <position position="94"/>
    </location>
    <ligand>
        <name>substrate</name>
    </ligand>
</feature>
<dbReference type="NCBIfam" id="NF003916">
    <property type="entry name" value="PRK05442.1"/>
    <property type="match status" value="1"/>
</dbReference>
<evidence type="ECO:0000313" key="13">
    <source>
        <dbReference type="EMBL" id="MDK4333972.1"/>
    </source>
</evidence>
<dbReference type="PIRSF" id="PIRSF000102">
    <property type="entry name" value="Lac_mal_DH"/>
    <property type="match status" value="1"/>
</dbReference>
<dbReference type="InterPro" id="IPR015955">
    <property type="entry name" value="Lactate_DH/Glyco_Ohase_4_C"/>
</dbReference>
<feature type="active site" description="Proton acceptor" evidence="6 7">
    <location>
        <position position="189"/>
    </location>
</feature>
<dbReference type="InterPro" id="IPR010945">
    <property type="entry name" value="Malate_DH_type2"/>
</dbReference>
<dbReference type="CDD" id="cd01338">
    <property type="entry name" value="MDH_chloroplast-like"/>
    <property type="match status" value="1"/>
</dbReference>
<evidence type="ECO:0000259" key="11">
    <source>
        <dbReference type="Pfam" id="PF00056"/>
    </source>
</evidence>
<evidence type="ECO:0000313" key="14">
    <source>
        <dbReference type="Proteomes" id="UP001230317"/>
    </source>
</evidence>
<evidence type="ECO:0000256" key="8">
    <source>
        <dbReference type="PIRSR" id="PIRSR000102-2"/>
    </source>
</evidence>
<dbReference type="Pfam" id="PF02866">
    <property type="entry name" value="Ldh_1_C"/>
    <property type="match status" value="1"/>
</dbReference>
<dbReference type="SUPFAM" id="SSF56327">
    <property type="entry name" value="LDH C-terminal domain-like"/>
    <property type="match status" value="1"/>
</dbReference>
<proteinExistence type="inferred from homology"/>
<evidence type="ECO:0000256" key="9">
    <source>
        <dbReference type="PIRSR" id="PIRSR000102-3"/>
    </source>
</evidence>
<evidence type="ECO:0000256" key="2">
    <source>
        <dbReference type="ARBA" id="ARBA00012995"/>
    </source>
</evidence>
<evidence type="ECO:0000259" key="12">
    <source>
        <dbReference type="Pfam" id="PF02866"/>
    </source>
</evidence>
<evidence type="ECO:0000256" key="4">
    <source>
        <dbReference type="ARBA" id="ARBA00023002"/>
    </source>
</evidence>
<feature type="domain" description="Lactate/malate dehydrogenase C-terminal" evidence="12">
    <location>
        <begin position="159"/>
        <end position="316"/>
    </location>
</feature>
<dbReference type="Pfam" id="PF00056">
    <property type="entry name" value="Ldh_1_N"/>
    <property type="match status" value="1"/>
</dbReference>
<dbReference type="InterPro" id="IPR001236">
    <property type="entry name" value="Lactate/malate_DH_N"/>
</dbReference>
<organism evidence="13 14">
    <name type="scientific">Corynebacterium accolens</name>
    <dbReference type="NCBI Taxonomy" id="38284"/>
    <lineage>
        <taxon>Bacteria</taxon>
        <taxon>Bacillati</taxon>
        <taxon>Actinomycetota</taxon>
        <taxon>Actinomycetes</taxon>
        <taxon>Mycobacteriales</taxon>
        <taxon>Corynebacteriaceae</taxon>
        <taxon>Corynebacterium</taxon>
    </lineage>
</organism>
<dbReference type="GO" id="GO:0006108">
    <property type="term" value="P:malate metabolic process"/>
    <property type="evidence" value="ECO:0007669"/>
    <property type="project" value="InterPro"/>
</dbReference>
<dbReference type="Proteomes" id="UP001230317">
    <property type="component" value="Unassembled WGS sequence"/>
</dbReference>
<dbReference type="InterPro" id="IPR001557">
    <property type="entry name" value="L-lactate/malate_DH"/>
</dbReference>
<keyword evidence="4 6" id="KW-0560">Oxidoreductase</keyword>
<comment type="similarity">
    <text evidence="1 6">Belongs to the LDH/MDH superfamily. MDH type 2 family.</text>
</comment>
<feature type="coiled-coil region" evidence="10">
    <location>
        <begin position="290"/>
        <end position="317"/>
    </location>
</feature>
<feature type="binding site" evidence="6 8">
    <location>
        <position position="164"/>
    </location>
    <ligand>
        <name>substrate</name>
    </ligand>
</feature>
<comment type="caution">
    <text evidence="13">The sequence shown here is derived from an EMBL/GenBank/DDBJ whole genome shotgun (WGS) entry which is preliminary data.</text>
</comment>
<evidence type="ECO:0000256" key="5">
    <source>
        <dbReference type="ARBA" id="ARBA00023027"/>
    </source>
</evidence>
<feature type="binding site" evidence="6 8">
    <location>
        <position position="100"/>
    </location>
    <ligand>
        <name>substrate</name>
    </ligand>
</feature>
<comment type="function">
    <text evidence="6">Catalyzes the reversible oxidation of malate to oxaloacetate.</text>
</comment>
<dbReference type="NCBIfam" id="TIGR01759">
    <property type="entry name" value="MalateDH-SF1"/>
    <property type="match status" value="1"/>
</dbReference>
<dbReference type="RefSeq" id="WP_005277917.1">
    <property type="nucleotide sequence ID" value="NZ_CP046605.1"/>
</dbReference>
<name>A0AAP4BXB9_9CORY</name>
<dbReference type="GO" id="GO:0006099">
    <property type="term" value="P:tricarboxylic acid cycle"/>
    <property type="evidence" value="ECO:0007669"/>
    <property type="project" value="UniProtKB-UniRule"/>
</dbReference>
<dbReference type="EMBL" id="JASNVU010000001">
    <property type="protein sequence ID" value="MDK4333972.1"/>
    <property type="molecule type" value="Genomic_DNA"/>
</dbReference>
<keyword evidence="5 6" id="KW-0520">NAD</keyword>
<dbReference type="Gene3D" id="3.40.50.720">
    <property type="entry name" value="NAD(P)-binding Rossmann-like Domain"/>
    <property type="match status" value="1"/>
</dbReference>
<reference evidence="13" key="1">
    <citation type="submission" date="2023-05" db="EMBL/GenBank/DDBJ databases">
        <title>Metabolic capabilities are highly conserved among human nasal-associated Corynebacterium species in pangenomic analyses.</title>
        <authorList>
            <person name="Tran T.H."/>
            <person name="Roberts A.Q."/>
            <person name="Escapa I.F."/>
            <person name="Gao W."/>
            <person name="Conlan S."/>
            <person name="Kong H."/>
            <person name="Segre J.A."/>
            <person name="Kelly M.S."/>
            <person name="Lemon K.P."/>
        </authorList>
    </citation>
    <scope>NUCLEOTIDE SEQUENCE</scope>
    <source>
        <strain evidence="13">KPL2618</strain>
    </source>
</reference>
<dbReference type="HAMAP" id="MF_01517">
    <property type="entry name" value="Malate_dehydrog_2"/>
    <property type="match status" value="1"/>
</dbReference>
<comment type="catalytic activity">
    <reaction evidence="6">
        <text>(S)-malate + NAD(+) = oxaloacetate + NADH + H(+)</text>
        <dbReference type="Rhea" id="RHEA:21432"/>
        <dbReference type="ChEBI" id="CHEBI:15378"/>
        <dbReference type="ChEBI" id="CHEBI:15589"/>
        <dbReference type="ChEBI" id="CHEBI:16452"/>
        <dbReference type="ChEBI" id="CHEBI:57540"/>
        <dbReference type="ChEBI" id="CHEBI:57945"/>
        <dbReference type="EC" id="1.1.1.37"/>
    </reaction>
</comment>
<evidence type="ECO:0000256" key="1">
    <source>
        <dbReference type="ARBA" id="ARBA00009613"/>
    </source>
</evidence>
<sequence length="320" mass="34472">MSMTQPVKVTVTGAAGNIAYSLLWRIAAGDVFGKDTPVDLALLEIPAVVEKAEGVAMELRDSALPLVNSIAVTDDLKVAFEDASAAFLVGSRPRSKGMERADLLEANGAIFTEQGKAINDYAARDVRVLVVGNPANTNALIAAHSAPDLDNSQFNALMRLDHNRTLGQLAAKTGKATKDFSKIAVWGNHSATQFPDIAFSNAEVDEQWYREEMIPKVAKRGAEIIEVRGSSSAASAASAAVDHMHDWVHGTEDWRTAAVPSDGSYGVDEGLICGFPTICRDGKWEIVQGLELSDFQKERIEASVQELREEREAVAHLLKG</sequence>
<feature type="binding site" evidence="6">
    <location>
        <begin position="13"/>
        <end position="19"/>
    </location>
    <ligand>
        <name>NAD(+)</name>
        <dbReference type="ChEBI" id="CHEBI:57540"/>
    </ligand>
</feature>
<dbReference type="Gene3D" id="3.90.110.10">
    <property type="entry name" value="Lactate dehydrogenase/glycoside hydrolase, family 4, C-terminal"/>
    <property type="match status" value="1"/>
</dbReference>
<feature type="binding site" evidence="6 9">
    <location>
        <begin position="131"/>
        <end position="133"/>
    </location>
    <ligand>
        <name>NAD(+)</name>
        <dbReference type="ChEBI" id="CHEBI:57540"/>
    </ligand>
</feature>
<protein>
    <recommendedName>
        <fullName evidence="3 6">Malate dehydrogenase</fullName>
        <ecNumber evidence="2 6">1.1.1.37</ecNumber>
    </recommendedName>
</protein>
<dbReference type="FunFam" id="3.90.110.10:FF:000002">
    <property type="entry name" value="Malate dehydrogenase"/>
    <property type="match status" value="1"/>
</dbReference>
<keyword evidence="10" id="KW-0175">Coiled coil</keyword>
<evidence type="ECO:0000256" key="6">
    <source>
        <dbReference type="HAMAP-Rule" id="MF_01517"/>
    </source>
</evidence>
<feature type="binding site" evidence="6 8">
    <location>
        <position position="133"/>
    </location>
    <ligand>
        <name>substrate</name>
    </ligand>
</feature>
<dbReference type="SUPFAM" id="SSF51735">
    <property type="entry name" value="NAD(P)-binding Rossmann-fold domains"/>
    <property type="match status" value="1"/>
</dbReference>
<feature type="domain" description="Lactate/malate dehydrogenase N-terminal" evidence="11">
    <location>
        <begin position="7"/>
        <end position="147"/>
    </location>
</feature>
<dbReference type="AlphaFoldDB" id="A0AAP4BXB9"/>
<evidence type="ECO:0000256" key="10">
    <source>
        <dbReference type="SAM" id="Coils"/>
    </source>
</evidence>
<dbReference type="InterPro" id="IPR022383">
    <property type="entry name" value="Lactate/malate_DH_C"/>
</dbReference>
<gene>
    <name evidence="6" type="primary">mdh</name>
    <name evidence="13" type="ORF">QPX58_00840</name>
</gene>
<keyword evidence="6" id="KW-0816">Tricarboxylic acid cycle</keyword>
<dbReference type="InterPro" id="IPR036291">
    <property type="entry name" value="NAD(P)-bd_dom_sf"/>
</dbReference>
<dbReference type="FunFam" id="3.40.50.720:FF:000010">
    <property type="entry name" value="Malate dehydrogenase"/>
    <property type="match status" value="1"/>
</dbReference>
<evidence type="ECO:0000256" key="7">
    <source>
        <dbReference type="PIRSR" id="PIRSR000102-1"/>
    </source>
</evidence>
<feature type="binding site" evidence="6 9">
    <location>
        <position position="107"/>
    </location>
    <ligand>
        <name>NAD(+)</name>
        <dbReference type="ChEBI" id="CHEBI:57540"/>
    </ligand>
</feature>
<feature type="binding site" evidence="6">
    <location>
        <position position="114"/>
    </location>
    <ligand>
        <name>NAD(+)</name>
        <dbReference type="ChEBI" id="CHEBI:57540"/>
    </ligand>
</feature>
<accession>A0AAP4BXB9</accession>
<dbReference type="GeneID" id="81675868"/>
<dbReference type="PANTHER" id="PTHR23382">
    <property type="entry name" value="MALATE DEHYDROGENASE"/>
    <property type="match status" value="1"/>
</dbReference>
<evidence type="ECO:0000256" key="3">
    <source>
        <dbReference type="ARBA" id="ARBA00020382"/>
    </source>
</evidence>